<evidence type="ECO:0000256" key="1">
    <source>
        <dbReference type="SAM" id="Coils"/>
    </source>
</evidence>
<evidence type="ECO:0000313" key="3">
    <source>
        <dbReference type="Proteomes" id="UP000297910"/>
    </source>
</evidence>
<gene>
    <name evidence="2" type="ORF">BPAE_0161g00160</name>
</gene>
<comment type="caution">
    <text evidence="2">The sequence shown here is derived from an EMBL/GenBank/DDBJ whole genome shotgun (WGS) entry which is preliminary data.</text>
</comment>
<dbReference type="EMBL" id="PQXI01000161">
    <property type="protein sequence ID" value="TGO22611.1"/>
    <property type="molecule type" value="Genomic_DNA"/>
</dbReference>
<sequence>MRETKALDDYFMYPEPPSAYELLGRYAPNGDFITTRLPVHTPNRDFRFAPVPQETAAYRSSSPILSSRRIVPEIPNEIDELRRKSAADNFKAAVLERIKQFKINESQRSEFDQSNRVAASKLSDLKGNAPEEGKMKIDALKEKMALEREIAELRRRKAEVANQFRILNERLEERLKEVARKEEIVDRRAKEWVHKNFAASLRERALREKGTLQEAESAALFRREEEMHEREEKMLRREEQVLEKEEEMVRVQRQLNGKASNLATRAQLINRFFEERREAKQKENDSEQDL</sequence>
<keyword evidence="1" id="KW-0175">Coiled coil</keyword>
<accession>A0A4Z1FM66</accession>
<evidence type="ECO:0000313" key="2">
    <source>
        <dbReference type="EMBL" id="TGO22611.1"/>
    </source>
</evidence>
<protein>
    <submittedName>
        <fullName evidence="2">Uncharacterized protein</fullName>
    </submittedName>
</protein>
<reference evidence="2 3" key="1">
    <citation type="submission" date="2017-12" db="EMBL/GenBank/DDBJ databases">
        <title>Comparative genomics of Botrytis spp.</title>
        <authorList>
            <person name="Valero-Jimenez C.A."/>
            <person name="Tapia P."/>
            <person name="Veloso J."/>
            <person name="Silva-Moreno E."/>
            <person name="Staats M."/>
            <person name="Valdes J.H."/>
            <person name="Van Kan J.A.L."/>
        </authorList>
    </citation>
    <scope>NUCLEOTIDE SEQUENCE [LARGE SCALE GENOMIC DNA]</scope>
    <source>
        <strain evidence="2 3">Bp0003</strain>
    </source>
</reference>
<keyword evidence="3" id="KW-1185">Reference proteome</keyword>
<name>A0A4Z1FM66_9HELO</name>
<feature type="coiled-coil region" evidence="1">
    <location>
        <begin position="136"/>
        <end position="188"/>
    </location>
</feature>
<proteinExistence type="predicted"/>
<dbReference type="Proteomes" id="UP000297910">
    <property type="component" value="Unassembled WGS sequence"/>
</dbReference>
<dbReference type="AlphaFoldDB" id="A0A4Z1FM66"/>
<organism evidence="2 3">
    <name type="scientific">Botrytis paeoniae</name>
    <dbReference type="NCBI Taxonomy" id="278948"/>
    <lineage>
        <taxon>Eukaryota</taxon>
        <taxon>Fungi</taxon>
        <taxon>Dikarya</taxon>
        <taxon>Ascomycota</taxon>
        <taxon>Pezizomycotina</taxon>
        <taxon>Leotiomycetes</taxon>
        <taxon>Helotiales</taxon>
        <taxon>Sclerotiniaceae</taxon>
        <taxon>Botrytis</taxon>
    </lineage>
</organism>
<feature type="coiled-coil region" evidence="1">
    <location>
        <begin position="225"/>
        <end position="255"/>
    </location>
</feature>